<proteinExistence type="predicted"/>
<reference evidence="4 5" key="1">
    <citation type="submission" date="2015-09" db="EMBL/GenBank/DDBJ databases">
        <title>Genome announcement of multiple Pseudomonas syringae strains.</title>
        <authorList>
            <person name="Thakur S."/>
            <person name="Wang P.W."/>
            <person name="Gong Y."/>
            <person name="Weir B.S."/>
            <person name="Guttman D.S."/>
        </authorList>
    </citation>
    <scope>NUCLEOTIDE SEQUENCE [LARGE SCALE GENOMIC DNA]</scope>
    <source>
        <strain evidence="4 5">ICMP3956</strain>
    </source>
</reference>
<dbReference type="GO" id="GO:0016747">
    <property type="term" value="F:acyltransferase activity, transferring groups other than amino-acyl groups"/>
    <property type="evidence" value="ECO:0007669"/>
    <property type="project" value="InterPro"/>
</dbReference>
<evidence type="ECO:0000259" key="3">
    <source>
        <dbReference type="PROSITE" id="PS51186"/>
    </source>
</evidence>
<dbReference type="InterPro" id="IPR000182">
    <property type="entry name" value="GNAT_dom"/>
</dbReference>
<comment type="caution">
    <text evidence="4">The sequence shown here is derived from an EMBL/GenBank/DDBJ whole genome shotgun (WGS) entry which is preliminary data.</text>
</comment>
<dbReference type="Pfam" id="PF00583">
    <property type="entry name" value="Acetyltransf_1"/>
    <property type="match status" value="1"/>
</dbReference>
<evidence type="ECO:0000256" key="1">
    <source>
        <dbReference type="ARBA" id="ARBA00022679"/>
    </source>
</evidence>
<dbReference type="PANTHER" id="PTHR43877">
    <property type="entry name" value="AMINOALKYLPHOSPHONATE N-ACETYLTRANSFERASE-RELATED-RELATED"/>
    <property type="match status" value="1"/>
</dbReference>
<dbReference type="EMBL" id="LJRC01000243">
    <property type="protein sequence ID" value="KPY31986.1"/>
    <property type="molecule type" value="Genomic_DNA"/>
</dbReference>
<evidence type="ECO:0000313" key="4">
    <source>
        <dbReference type="EMBL" id="KPY31986.1"/>
    </source>
</evidence>
<dbReference type="Gene3D" id="3.40.630.30">
    <property type="match status" value="1"/>
</dbReference>
<feature type="domain" description="N-acetyltransferase" evidence="3">
    <location>
        <begin position="43"/>
        <end position="192"/>
    </location>
</feature>
<name>A0A0P9YDK6_9PSED</name>
<dbReference type="PATRIC" id="fig|251707.3.peg.2799"/>
<keyword evidence="2" id="KW-0012">Acyltransferase</keyword>
<dbReference type="Proteomes" id="UP000050562">
    <property type="component" value="Unassembled WGS sequence"/>
</dbReference>
<dbReference type="InterPro" id="IPR016181">
    <property type="entry name" value="Acyl_CoA_acyltransferase"/>
</dbReference>
<dbReference type="CDD" id="cd04301">
    <property type="entry name" value="NAT_SF"/>
    <property type="match status" value="1"/>
</dbReference>
<organism evidence="4 5">
    <name type="scientific">Pseudomonas syringae pv. primulae</name>
    <dbReference type="NCBI Taxonomy" id="251707"/>
    <lineage>
        <taxon>Bacteria</taxon>
        <taxon>Pseudomonadati</taxon>
        <taxon>Pseudomonadota</taxon>
        <taxon>Gammaproteobacteria</taxon>
        <taxon>Pseudomonadales</taxon>
        <taxon>Pseudomonadaceae</taxon>
        <taxon>Pseudomonas</taxon>
    </lineage>
</organism>
<evidence type="ECO:0000313" key="5">
    <source>
        <dbReference type="Proteomes" id="UP000050562"/>
    </source>
</evidence>
<gene>
    <name evidence="4" type="ORF">ALO52_02061</name>
</gene>
<dbReference type="PROSITE" id="PS51186">
    <property type="entry name" value="GNAT"/>
    <property type="match status" value="1"/>
</dbReference>
<dbReference type="AlphaFoldDB" id="A0A0P9YDK6"/>
<protein>
    <submittedName>
        <fullName evidence="4">N-acetyltransferase GCN5</fullName>
    </submittedName>
</protein>
<dbReference type="InterPro" id="IPR050832">
    <property type="entry name" value="Bact_Acetyltransf"/>
</dbReference>
<accession>A0A0P9YDK6</accession>
<evidence type="ECO:0000256" key="2">
    <source>
        <dbReference type="ARBA" id="ARBA00023315"/>
    </source>
</evidence>
<sequence>MIGVSSFTFSASRPMINTTPFDLVLREAVVDDSLCVAVLGLQVFLDTYATEGIRDSIAREALEAFSQASIAGIIAQPGTFVIVAESHGHLVGFAQVALLAAHEMIDTAQAAELQRLYVQERFTGLGVGKRLLRAAEQQAALGGALLLWATVWVGNDRALGFYPQMGYRLEGAPMYVLQGEEHENRLYAKRLNGFEPKDMDPQ</sequence>
<dbReference type="SUPFAM" id="SSF55729">
    <property type="entry name" value="Acyl-CoA N-acyltransferases (Nat)"/>
    <property type="match status" value="1"/>
</dbReference>
<keyword evidence="1 4" id="KW-0808">Transferase</keyword>